<sequence>MPLLLFVIFATVQAALLFLGNQAASAAAREAARVARTSQDIGAAEARGRAYAAQVGRGVIEDVSVQVSAVGADEVRAVVTGKGIQLVPGIPGLRIEQVVQGPVEEFRPDL</sequence>
<name>A0A9X1N9V1_9ACTN</name>
<dbReference type="AlphaFoldDB" id="A0A9X1N9V1"/>
<evidence type="ECO:0000313" key="3">
    <source>
        <dbReference type="Proteomes" id="UP001138997"/>
    </source>
</evidence>
<reference evidence="2" key="1">
    <citation type="submission" date="2021-11" db="EMBL/GenBank/DDBJ databases">
        <title>Streptomyces corallinus and Kineosporia corallina sp. nov., two new coral-derived marine actinobacteria.</title>
        <authorList>
            <person name="Buangrab K."/>
            <person name="Sutthacheep M."/>
            <person name="Yeemin T."/>
            <person name="Harunari E."/>
            <person name="Igarashi Y."/>
            <person name="Sripreechasak P."/>
            <person name="Kanchanasin P."/>
            <person name="Tanasupawat S."/>
            <person name="Phongsopitanun W."/>
        </authorList>
    </citation>
    <scope>NUCLEOTIDE SEQUENCE</scope>
    <source>
        <strain evidence="2">JCM 31032</strain>
    </source>
</reference>
<dbReference type="Proteomes" id="UP001138997">
    <property type="component" value="Unassembled WGS sequence"/>
</dbReference>
<protein>
    <submittedName>
        <fullName evidence="2">Pilus assembly protein</fullName>
    </submittedName>
</protein>
<feature type="domain" description="TadE-like" evidence="1">
    <location>
        <begin position="1"/>
        <end position="33"/>
    </location>
</feature>
<keyword evidence="3" id="KW-1185">Reference proteome</keyword>
<dbReference type="EMBL" id="JAJOMB010000002">
    <property type="protein sequence ID" value="MCD5310208.1"/>
    <property type="molecule type" value="Genomic_DNA"/>
</dbReference>
<dbReference type="InterPro" id="IPR012495">
    <property type="entry name" value="TadE-like_dom"/>
</dbReference>
<accession>A0A9X1N9V1</accession>
<proteinExistence type="predicted"/>
<dbReference type="Pfam" id="PF07811">
    <property type="entry name" value="TadE"/>
    <property type="match status" value="1"/>
</dbReference>
<organism evidence="2 3">
    <name type="scientific">Kineosporia babensis</name>
    <dbReference type="NCBI Taxonomy" id="499548"/>
    <lineage>
        <taxon>Bacteria</taxon>
        <taxon>Bacillati</taxon>
        <taxon>Actinomycetota</taxon>
        <taxon>Actinomycetes</taxon>
        <taxon>Kineosporiales</taxon>
        <taxon>Kineosporiaceae</taxon>
        <taxon>Kineosporia</taxon>
    </lineage>
</organism>
<gene>
    <name evidence="2" type="ORF">LR394_04820</name>
</gene>
<evidence type="ECO:0000313" key="2">
    <source>
        <dbReference type="EMBL" id="MCD5310208.1"/>
    </source>
</evidence>
<evidence type="ECO:0000259" key="1">
    <source>
        <dbReference type="Pfam" id="PF07811"/>
    </source>
</evidence>
<comment type="caution">
    <text evidence="2">The sequence shown here is derived from an EMBL/GenBank/DDBJ whole genome shotgun (WGS) entry which is preliminary data.</text>
</comment>